<dbReference type="AlphaFoldDB" id="A0A6B0RQB7"/>
<sequence>MLSGRDGAPPELKSVQFNLTELKISVQGYMVNVGEDDIPIPQTKMSLLIHVIQGIKLEGKADEQDELANKGCVGGTLGQVRTEKRYGFFADTLPSQKILGKSGVPFPTEMPVREDESSADESLVSGIDVPPLLPTAPMDRKQSRNANPRLGLLLEVDLEAVGTVGLEAVGTVGLEAVGTVGLEAVGTVGLKAVGTVDLEAVGTVGLEAVGTVDLEAVGTVVCWNRDENSSEEAGKGFRRESGTRGLGWGTLSMSKAFCTRDRPPESYLGPASNTLNVLEFA</sequence>
<dbReference type="Proteomes" id="UP000322234">
    <property type="component" value="Unassembled WGS sequence"/>
</dbReference>
<gene>
    <name evidence="1" type="ORF">E5288_WYG017406</name>
</gene>
<reference evidence="1" key="1">
    <citation type="submission" date="2019-10" db="EMBL/GenBank/DDBJ databases">
        <title>The sequence and de novo assembly of the wild yak genome.</title>
        <authorList>
            <person name="Liu Y."/>
        </authorList>
    </citation>
    <scope>NUCLEOTIDE SEQUENCE [LARGE SCALE GENOMIC DNA]</scope>
    <source>
        <strain evidence="1">WY2019</strain>
    </source>
</reference>
<evidence type="ECO:0000313" key="2">
    <source>
        <dbReference type="Proteomes" id="UP000322234"/>
    </source>
</evidence>
<proteinExistence type="predicted"/>
<accession>A0A6B0RQB7</accession>
<dbReference type="EMBL" id="VBQZ03000061">
    <property type="protein sequence ID" value="MXQ90204.1"/>
    <property type="molecule type" value="Genomic_DNA"/>
</dbReference>
<keyword evidence="2" id="KW-1185">Reference proteome</keyword>
<evidence type="ECO:0000313" key="1">
    <source>
        <dbReference type="EMBL" id="MXQ90204.1"/>
    </source>
</evidence>
<comment type="caution">
    <text evidence="1">The sequence shown here is derived from an EMBL/GenBank/DDBJ whole genome shotgun (WGS) entry which is preliminary data.</text>
</comment>
<organism evidence="1 2">
    <name type="scientific">Bos mutus</name>
    <name type="common">wild yak</name>
    <dbReference type="NCBI Taxonomy" id="72004"/>
    <lineage>
        <taxon>Eukaryota</taxon>
        <taxon>Metazoa</taxon>
        <taxon>Chordata</taxon>
        <taxon>Craniata</taxon>
        <taxon>Vertebrata</taxon>
        <taxon>Euteleostomi</taxon>
        <taxon>Mammalia</taxon>
        <taxon>Eutheria</taxon>
        <taxon>Laurasiatheria</taxon>
        <taxon>Artiodactyla</taxon>
        <taxon>Ruminantia</taxon>
        <taxon>Pecora</taxon>
        <taxon>Bovidae</taxon>
        <taxon>Bovinae</taxon>
        <taxon>Bos</taxon>
    </lineage>
</organism>
<protein>
    <submittedName>
        <fullName evidence="1">Uncharacterized protein</fullName>
    </submittedName>
</protein>
<name>A0A6B0RQB7_9CETA</name>